<comment type="caution">
    <text evidence="2">The sequence shown here is derived from an EMBL/GenBank/DDBJ whole genome shotgun (WGS) entry which is preliminary data.</text>
</comment>
<dbReference type="Proteomes" id="UP000217199">
    <property type="component" value="Unassembled WGS sequence"/>
</dbReference>
<dbReference type="InterPro" id="IPR013745">
    <property type="entry name" value="Bit61/PRR5"/>
</dbReference>
<evidence type="ECO:0000313" key="3">
    <source>
        <dbReference type="Proteomes" id="UP000217199"/>
    </source>
</evidence>
<evidence type="ECO:0000256" key="1">
    <source>
        <dbReference type="SAM" id="MobiDB-lite"/>
    </source>
</evidence>
<name>A0A286UHB1_9AGAM</name>
<feature type="region of interest" description="Disordered" evidence="1">
    <location>
        <begin position="580"/>
        <end position="673"/>
    </location>
</feature>
<dbReference type="STRING" id="2282107.A0A286UHB1"/>
<evidence type="ECO:0008006" key="4">
    <source>
        <dbReference type="Google" id="ProtNLM"/>
    </source>
</evidence>
<feature type="compositionally biased region" description="Low complexity" evidence="1">
    <location>
        <begin position="79"/>
        <end position="101"/>
    </location>
</feature>
<dbReference type="GO" id="GO:0031932">
    <property type="term" value="C:TORC2 complex"/>
    <property type="evidence" value="ECO:0007669"/>
    <property type="project" value="TreeGrafter"/>
</dbReference>
<dbReference type="EMBL" id="NBII01000005">
    <property type="protein sequence ID" value="PAV18977.1"/>
    <property type="molecule type" value="Genomic_DNA"/>
</dbReference>
<sequence>MNKLWPILDYGDCLEALRGGKKNIESMSADTISEKGLAPTKIDMTGRRHVVNNGGRDGERVHNLALLRHYPHKRSASDATLTTPATTTTTSSQLSQLLSPTVTPTVSKSNRNSIIEDVKNLLRHHHDASSRAASPARSAVNSVSSTAVNSSPGDQVMASPPSSSKMHASPSKGTTTSALTSSTRTYDAKLVAREMQRLGTLAHQLPSAVFGNIASATATAALNSASNLVLPTAGNSATITPATAMSHTHGGGGQLDANDGGAWAQLHVHVLPLFNHEQLQSPIEDLNILVRKHIEAVMARAPSRALATLEVDVAELINSGMITLNSKLSGVEDDKLIGRVVEIWTFFWDQVLPYVEGVFIPLQTDSLLISLYRTPKPHRPSSPTLQDNNASASSSPIDVRTIAIRAFRDKIIVPVWQRLETRLLVVFRKDSNANLIGGSSLVPETAGYQQPRLQQMLLVLHSQAQRSRPALSLTAPAFSLTPQELAVRKLLDALRTSQHRFSGIPGSIVSHGTLRRAPSFLSGGAPRDRRGRIGFTDRDAENAKRRGRYIDDADPSFDDQADEDYGVLINRDEDSVLVNSAGFYGGMTPRGRGRSDAERERDRSLLESLRSPNPVDSPDRTNMNGMGLGREDQLQDAFSTPPMASGKMRSDQKTPKGPEDADENIDWDQVQVR</sequence>
<evidence type="ECO:0000313" key="2">
    <source>
        <dbReference type="EMBL" id="PAV18977.1"/>
    </source>
</evidence>
<dbReference type="InParanoid" id="A0A286UHB1"/>
<feature type="compositionally biased region" description="Basic and acidic residues" evidence="1">
    <location>
        <begin position="593"/>
        <end position="605"/>
    </location>
</feature>
<dbReference type="OrthoDB" id="2290221at2759"/>
<dbReference type="Pfam" id="PF08539">
    <property type="entry name" value="HbrB"/>
    <property type="match status" value="1"/>
</dbReference>
<feature type="region of interest" description="Disordered" evidence="1">
    <location>
        <begin position="125"/>
        <end position="182"/>
    </location>
</feature>
<feature type="region of interest" description="Disordered" evidence="1">
    <location>
        <begin position="519"/>
        <end position="539"/>
    </location>
</feature>
<proteinExistence type="predicted"/>
<dbReference type="AlphaFoldDB" id="A0A286UHB1"/>
<feature type="region of interest" description="Disordered" evidence="1">
    <location>
        <begin position="70"/>
        <end position="111"/>
    </location>
</feature>
<accession>A0A286UHB1</accession>
<reference evidence="2 3" key="1">
    <citation type="journal article" date="2017" name="Mol. Ecol.">
        <title>Comparative and population genomic landscape of Phellinus noxius: A hypervariable fungus causing root rot in trees.</title>
        <authorList>
            <person name="Chung C.L."/>
            <person name="Lee T.J."/>
            <person name="Akiba M."/>
            <person name="Lee H.H."/>
            <person name="Kuo T.H."/>
            <person name="Liu D."/>
            <person name="Ke H.M."/>
            <person name="Yokoi T."/>
            <person name="Roa M.B."/>
            <person name="Lu M.J."/>
            <person name="Chang Y.Y."/>
            <person name="Ann P.J."/>
            <person name="Tsai J.N."/>
            <person name="Chen C.Y."/>
            <person name="Tzean S.S."/>
            <person name="Ota Y."/>
            <person name="Hattori T."/>
            <person name="Sahashi N."/>
            <person name="Liou R.F."/>
            <person name="Kikuchi T."/>
            <person name="Tsai I.J."/>
        </authorList>
    </citation>
    <scope>NUCLEOTIDE SEQUENCE [LARGE SCALE GENOMIC DNA]</scope>
    <source>
        <strain evidence="2 3">FFPRI411160</strain>
    </source>
</reference>
<organism evidence="2 3">
    <name type="scientific">Pyrrhoderma noxium</name>
    <dbReference type="NCBI Taxonomy" id="2282107"/>
    <lineage>
        <taxon>Eukaryota</taxon>
        <taxon>Fungi</taxon>
        <taxon>Dikarya</taxon>
        <taxon>Basidiomycota</taxon>
        <taxon>Agaricomycotina</taxon>
        <taxon>Agaricomycetes</taxon>
        <taxon>Hymenochaetales</taxon>
        <taxon>Hymenochaetaceae</taxon>
        <taxon>Pyrrhoderma</taxon>
    </lineage>
</organism>
<dbReference type="PANTHER" id="PTHR32428:SF2">
    <property type="entry name" value="TARGET OF RAPAMYCIN COMPLEX 2 SUBUNIT BIT61-RELATED"/>
    <property type="match status" value="1"/>
</dbReference>
<feature type="compositionally biased region" description="Low complexity" evidence="1">
    <location>
        <begin position="130"/>
        <end position="151"/>
    </location>
</feature>
<feature type="compositionally biased region" description="Polar residues" evidence="1">
    <location>
        <begin position="102"/>
        <end position="111"/>
    </location>
</feature>
<dbReference type="PANTHER" id="PTHR32428">
    <property type="entry name" value="TARGET OF RAPAMYCIN COMPLEX 2 SUBUNIT BIT61-RELATED"/>
    <property type="match status" value="1"/>
</dbReference>
<protein>
    <recommendedName>
        <fullName evidence="4">HbrB-domain-containing protein</fullName>
    </recommendedName>
</protein>
<feature type="compositionally biased region" description="Basic and acidic residues" evidence="1">
    <location>
        <begin position="648"/>
        <end position="659"/>
    </location>
</feature>
<feature type="compositionally biased region" description="Low complexity" evidence="1">
    <location>
        <begin position="171"/>
        <end position="182"/>
    </location>
</feature>
<gene>
    <name evidence="2" type="ORF">PNOK_0582100</name>
</gene>
<dbReference type="GO" id="GO:0038203">
    <property type="term" value="P:TORC2 signaling"/>
    <property type="evidence" value="ECO:0007669"/>
    <property type="project" value="TreeGrafter"/>
</dbReference>
<keyword evidence="3" id="KW-1185">Reference proteome</keyword>